<dbReference type="GO" id="GO:0016853">
    <property type="term" value="F:isomerase activity"/>
    <property type="evidence" value="ECO:0007669"/>
    <property type="project" value="UniProtKB-KW"/>
</dbReference>
<evidence type="ECO:0000256" key="6">
    <source>
        <dbReference type="RuleBase" id="RU000418"/>
    </source>
</evidence>
<name>A0A158IYC9_9BURK</name>
<dbReference type="SUPFAM" id="SSF54849">
    <property type="entry name" value="GroEL-intermediate domain like"/>
    <property type="match status" value="1"/>
</dbReference>
<dbReference type="Proteomes" id="UP000054977">
    <property type="component" value="Unassembled WGS sequence"/>
</dbReference>
<evidence type="ECO:0000313" key="9">
    <source>
        <dbReference type="EMBL" id="SAL61606.1"/>
    </source>
</evidence>
<dbReference type="Gene3D" id="1.10.560.10">
    <property type="entry name" value="GroEL-like equatorial domain"/>
    <property type="match status" value="1"/>
</dbReference>
<dbReference type="SUPFAM" id="SSF48592">
    <property type="entry name" value="GroEL equatorial domain-like"/>
    <property type="match status" value="1"/>
</dbReference>
<dbReference type="Gene3D" id="3.30.260.10">
    <property type="entry name" value="TCP-1-like chaperonin intermediate domain"/>
    <property type="match status" value="1"/>
</dbReference>
<dbReference type="Gene3D" id="3.50.7.10">
    <property type="entry name" value="GroEL"/>
    <property type="match status" value="1"/>
</dbReference>
<evidence type="ECO:0000313" key="10">
    <source>
        <dbReference type="Proteomes" id="UP000054977"/>
    </source>
</evidence>
<dbReference type="GO" id="GO:0140662">
    <property type="term" value="F:ATP-dependent protein folding chaperone"/>
    <property type="evidence" value="ECO:0007669"/>
    <property type="project" value="InterPro"/>
</dbReference>
<sequence length="544" mass="57023">MSAKSLVFHHTARHLLLNGVNALAEAVKVTLGPGGRNVIVERPDAPPLVANSGVVVANAIELPDPFEEMGARLLREVATRTSEVAGDGTTTATTLAQAIVTEGMKCVSAGHDPMELKRAIEDAGKKVVAELHRLAKPCSTIDEMRQIATISASGDVNIGTLVAQAVERVGRDGAVSIEDGSKIDDELDVVDGSLIDRGYLSPLFVAPGEHEVVFEDPRILLCDMNISSVAQLLPVLEAVSASGTSLLLVANEVEGEALATLVVNHIRGALKSCAIRSPGFGDARAEQLADLGALTEATVISAQTDKALEQAKLEDLGTARRVEIARDTTTIIVGSTDKEAVSQRIAGLKKRIEAANTTHQRDSLKQRLTKLAGGVAVIRVGAATEAALRERKNRFQDALHATRAAVEEGIVPGGGVALLRARSVLTSSSQASEIWGTGATIVHDALAAPLRQIAQNAGADAQTVVHTVAVASDSHGYDAARDRYGDMIEAGIPDPLKVTRSALQNAISDAALLMTTDCMVASLRTASETSHTDPRHGDLFSGEL</sequence>
<evidence type="ECO:0000256" key="1">
    <source>
        <dbReference type="ARBA" id="ARBA00006607"/>
    </source>
</evidence>
<protein>
    <recommendedName>
        <fullName evidence="7">60 kDa chaperonin</fullName>
    </recommendedName>
</protein>
<comment type="similarity">
    <text evidence="1 6">Belongs to the chaperonin (HSP60) family.</text>
</comment>
<evidence type="ECO:0000256" key="8">
    <source>
        <dbReference type="SAM" id="MobiDB-lite"/>
    </source>
</evidence>
<dbReference type="InterPro" id="IPR002423">
    <property type="entry name" value="Cpn60/GroEL/TCP-1"/>
</dbReference>
<dbReference type="PROSITE" id="PS00296">
    <property type="entry name" value="CHAPERONINS_CPN60"/>
    <property type="match status" value="1"/>
</dbReference>
<comment type="function">
    <text evidence="7">Together with its co-chaperonin GroES, plays an essential role in assisting protein folding. The GroEL-GroES system forms a nano-cage that allows encapsulation of the non-native substrate proteins and provides a physical environment optimized to promote and accelerate protein folding.</text>
</comment>
<dbReference type="NCBIfam" id="NF000592">
    <property type="entry name" value="PRK00013.1"/>
    <property type="match status" value="1"/>
</dbReference>
<evidence type="ECO:0000256" key="4">
    <source>
        <dbReference type="ARBA" id="ARBA00023186"/>
    </source>
</evidence>
<accession>A0A158IYC9</accession>
<evidence type="ECO:0000256" key="7">
    <source>
        <dbReference type="RuleBase" id="RU000419"/>
    </source>
</evidence>
<dbReference type="CDD" id="cd03344">
    <property type="entry name" value="GroEL"/>
    <property type="match status" value="1"/>
</dbReference>
<dbReference type="SUPFAM" id="SSF52029">
    <property type="entry name" value="GroEL apical domain-like"/>
    <property type="match status" value="1"/>
</dbReference>
<feature type="region of interest" description="Disordered" evidence="8">
    <location>
        <begin position="525"/>
        <end position="544"/>
    </location>
</feature>
<dbReference type="GO" id="GO:0042026">
    <property type="term" value="P:protein refolding"/>
    <property type="evidence" value="ECO:0007669"/>
    <property type="project" value="InterPro"/>
</dbReference>
<proteinExistence type="inferred from homology"/>
<dbReference type="OrthoDB" id="8951089at2"/>
<dbReference type="PANTHER" id="PTHR45633">
    <property type="entry name" value="60 KDA HEAT SHOCK PROTEIN, MITOCHONDRIAL"/>
    <property type="match status" value="1"/>
</dbReference>
<organism evidence="9 10">
    <name type="scientific">Caballeronia humi</name>
    <dbReference type="NCBI Taxonomy" id="326474"/>
    <lineage>
        <taxon>Bacteria</taxon>
        <taxon>Pseudomonadati</taxon>
        <taxon>Pseudomonadota</taxon>
        <taxon>Betaproteobacteria</taxon>
        <taxon>Burkholderiales</taxon>
        <taxon>Burkholderiaceae</taxon>
        <taxon>Caballeronia</taxon>
    </lineage>
</organism>
<keyword evidence="5" id="KW-0413">Isomerase</keyword>
<dbReference type="STRING" id="326474.AWB65_05620"/>
<keyword evidence="4" id="KW-0143">Chaperone</keyword>
<dbReference type="InterPro" id="IPR027410">
    <property type="entry name" value="TCP-1-like_intermed_sf"/>
</dbReference>
<keyword evidence="2" id="KW-0547">Nucleotide-binding</keyword>
<dbReference type="InterPro" id="IPR001844">
    <property type="entry name" value="Cpn60/GroEL"/>
</dbReference>
<keyword evidence="10" id="KW-1185">Reference proteome</keyword>
<dbReference type="NCBIfam" id="TIGR02348">
    <property type="entry name" value="GroEL"/>
    <property type="match status" value="1"/>
</dbReference>
<gene>
    <name evidence="9" type="ORF">AWB65_05620</name>
</gene>
<dbReference type="FunFam" id="3.50.7.10:FF:000001">
    <property type="entry name" value="60 kDa chaperonin"/>
    <property type="match status" value="1"/>
</dbReference>
<evidence type="ECO:0000256" key="3">
    <source>
        <dbReference type="ARBA" id="ARBA00022840"/>
    </source>
</evidence>
<dbReference type="AlphaFoldDB" id="A0A158IYC9"/>
<keyword evidence="3" id="KW-0067">ATP-binding</keyword>
<dbReference type="NCBIfam" id="NF009489">
    <property type="entry name" value="PRK12851.1"/>
    <property type="match status" value="1"/>
</dbReference>
<dbReference type="RefSeq" id="WP_087670284.1">
    <property type="nucleotide sequence ID" value="NZ_FCNW02000049.1"/>
</dbReference>
<reference evidence="9" key="1">
    <citation type="submission" date="2016-01" db="EMBL/GenBank/DDBJ databases">
        <authorList>
            <person name="Peeters C."/>
        </authorList>
    </citation>
    <scope>NUCLEOTIDE SEQUENCE [LARGE SCALE GENOMIC DNA]</scope>
    <source>
        <strain evidence="9">LMG 22934</strain>
    </source>
</reference>
<comment type="subunit">
    <text evidence="7">Forms a cylinder of 14 subunits composed of two heptameric rings stacked back-to-back. Interacts with the co-chaperonin GroES.</text>
</comment>
<dbReference type="EMBL" id="FCNW02000049">
    <property type="protein sequence ID" value="SAL61606.1"/>
    <property type="molecule type" value="Genomic_DNA"/>
</dbReference>
<dbReference type="NCBIfam" id="NF009487">
    <property type="entry name" value="PRK12849.1"/>
    <property type="match status" value="1"/>
</dbReference>
<evidence type="ECO:0000256" key="2">
    <source>
        <dbReference type="ARBA" id="ARBA00022741"/>
    </source>
</evidence>
<comment type="caution">
    <text evidence="9">The sequence shown here is derived from an EMBL/GenBank/DDBJ whole genome shotgun (WGS) entry which is preliminary data.</text>
</comment>
<dbReference type="Pfam" id="PF00118">
    <property type="entry name" value="Cpn60_TCP1"/>
    <property type="match status" value="1"/>
</dbReference>
<dbReference type="NCBIfam" id="NF009488">
    <property type="entry name" value="PRK12850.1"/>
    <property type="match status" value="1"/>
</dbReference>
<dbReference type="InterPro" id="IPR027409">
    <property type="entry name" value="GroEL-like_apical_dom_sf"/>
</dbReference>
<evidence type="ECO:0000256" key="5">
    <source>
        <dbReference type="ARBA" id="ARBA00023235"/>
    </source>
</evidence>
<dbReference type="InterPro" id="IPR018370">
    <property type="entry name" value="Chaperonin_Cpn60_CS"/>
</dbReference>
<dbReference type="GO" id="GO:0005524">
    <property type="term" value="F:ATP binding"/>
    <property type="evidence" value="ECO:0007669"/>
    <property type="project" value="UniProtKB-KW"/>
</dbReference>
<dbReference type="PRINTS" id="PR00298">
    <property type="entry name" value="CHAPERONIN60"/>
</dbReference>
<dbReference type="InterPro" id="IPR027413">
    <property type="entry name" value="GROEL-like_equatorial_sf"/>
</dbReference>